<dbReference type="GO" id="GO:0051539">
    <property type="term" value="F:4 iron, 4 sulfur cluster binding"/>
    <property type="evidence" value="ECO:0007669"/>
    <property type="project" value="UniProtKB-KW"/>
</dbReference>
<comment type="cofactor">
    <cofactor evidence="1">
        <name>[4Fe-4S] cluster</name>
        <dbReference type="ChEBI" id="CHEBI:49883"/>
    </cofactor>
</comment>
<dbReference type="EMBL" id="JANCLT010000005">
    <property type="protein sequence ID" value="MCP8969129.1"/>
    <property type="molecule type" value="Genomic_DNA"/>
</dbReference>
<dbReference type="GO" id="GO:0006099">
    <property type="term" value="P:tricarboxylic acid cycle"/>
    <property type="evidence" value="ECO:0007669"/>
    <property type="project" value="UniProtKB-KW"/>
</dbReference>
<dbReference type="PROSITE" id="PS00450">
    <property type="entry name" value="ACONITASE_1"/>
    <property type="match status" value="1"/>
</dbReference>
<dbReference type="CDD" id="cd01586">
    <property type="entry name" value="AcnA_IRP"/>
    <property type="match status" value="1"/>
</dbReference>
<gene>
    <name evidence="14" type="primary">acnA</name>
    <name evidence="14" type="ORF">NK662_11315</name>
</gene>
<dbReference type="Pfam" id="PF00330">
    <property type="entry name" value="Aconitase"/>
    <property type="match status" value="1"/>
</dbReference>
<organism evidence="14 15">
    <name type="scientific">Ectobacillus ponti</name>
    <dbReference type="NCBI Taxonomy" id="2961894"/>
    <lineage>
        <taxon>Bacteria</taxon>
        <taxon>Bacillati</taxon>
        <taxon>Bacillota</taxon>
        <taxon>Bacilli</taxon>
        <taxon>Bacillales</taxon>
        <taxon>Bacillaceae</taxon>
        <taxon>Ectobacillus</taxon>
    </lineage>
</organism>
<dbReference type="RefSeq" id="WP_254759045.1">
    <property type="nucleotide sequence ID" value="NZ_JANCLT010000005.1"/>
</dbReference>
<evidence type="ECO:0000256" key="1">
    <source>
        <dbReference type="ARBA" id="ARBA00001966"/>
    </source>
</evidence>
<comment type="subunit">
    <text evidence="4">Monomer.</text>
</comment>
<reference evidence="14" key="1">
    <citation type="submission" date="2022-07" db="EMBL/GenBank/DDBJ databases">
        <authorList>
            <person name="Li W.-J."/>
            <person name="Deng Q.-Q."/>
        </authorList>
    </citation>
    <scope>NUCLEOTIDE SEQUENCE</scope>
    <source>
        <strain evidence="14">SYSU M60031</strain>
    </source>
</reference>
<evidence type="ECO:0000313" key="15">
    <source>
        <dbReference type="Proteomes" id="UP001156102"/>
    </source>
</evidence>
<dbReference type="Gene3D" id="3.20.19.10">
    <property type="entry name" value="Aconitase, domain 4"/>
    <property type="match status" value="1"/>
</dbReference>
<dbReference type="FunFam" id="3.30.499.10:FF:000002">
    <property type="entry name" value="Aconitate hydratase"/>
    <property type="match status" value="1"/>
</dbReference>
<dbReference type="InterPro" id="IPR015928">
    <property type="entry name" value="Aconitase/3IPM_dehydase_swvl"/>
</dbReference>
<evidence type="ECO:0000256" key="10">
    <source>
        <dbReference type="ARBA" id="ARBA00023501"/>
    </source>
</evidence>
<dbReference type="FunFam" id="3.20.19.10:FF:000001">
    <property type="entry name" value="Aconitate hydratase"/>
    <property type="match status" value="1"/>
</dbReference>
<feature type="domain" description="Aconitase A/isopropylmalate dehydratase small subunit swivel" evidence="13">
    <location>
        <begin position="700"/>
        <end position="827"/>
    </location>
</feature>
<comment type="catalytic activity">
    <reaction evidence="10 11">
        <text>citrate = D-threo-isocitrate</text>
        <dbReference type="Rhea" id="RHEA:10336"/>
        <dbReference type="ChEBI" id="CHEBI:15562"/>
        <dbReference type="ChEBI" id="CHEBI:16947"/>
        <dbReference type="EC" id="4.2.1.3"/>
    </reaction>
</comment>
<dbReference type="NCBIfam" id="NF009520">
    <property type="entry name" value="PRK12881.1"/>
    <property type="match status" value="1"/>
</dbReference>
<dbReference type="Pfam" id="PF00694">
    <property type="entry name" value="Aconitase_C"/>
    <property type="match status" value="1"/>
</dbReference>
<evidence type="ECO:0000256" key="4">
    <source>
        <dbReference type="ARBA" id="ARBA00011245"/>
    </source>
</evidence>
<evidence type="ECO:0000256" key="5">
    <source>
        <dbReference type="ARBA" id="ARBA00022532"/>
    </source>
</evidence>
<evidence type="ECO:0000256" key="11">
    <source>
        <dbReference type="RuleBase" id="RU361275"/>
    </source>
</evidence>
<keyword evidence="5" id="KW-0816">Tricarboxylic acid cycle</keyword>
<comment type="pathway">
    <text evidence="2">Carbohydrate metabolism; tricarboxylic acid cycle; isocitrate from oxaloacetate: step 2/2.</text>
</comment>
<dbReference type="GO" id="GO:0003994">
    <property type="term" value="F:aconitate hydratase activity"/>
    <property type="evidence" value="ECO:0007669"/>
    <property type="project" value="UniProtKB-EC"/>
</dbReference>
<dbReference type="NCBIfam" id="NF006757">
    <property type="entry name" value="PRK09277.1"/>
    <property type="match status" value="1"/>
</dbReference>
<dbReference type="SUPFAM" id="SSF52016">
    <property type="entry name" value="LeuD/IlvD-like"/>
    <property type="match status" value="1"/>
</dbReference>
<keyword evidence="8 11" id="KW-0411">Iron-sulfur</keyword>
<keyword evidence="7 11" id="KW-0408">Iron</keyword>
<evidence type="ECO:0000256" key="6">
    <source>
        <dbReference type="ARBA" id="ARBA00022723"/>
    </source>
</evidence>
<name>A0AA42BR52_9BACI</name>
<dbReference type="CDD" id="cd01580">
    <property type="entry name" value="AcnA_IRP_Swivel"/>
    <property type="match status" value="1"/>
</dbReference>
<dbReference type="InterPro" id="IPR015931">
    <property type="entry name" value="Acnase/IPM_dHydase_lsu_aba_1/3"/>
</dbReference>
<dbReference type="InterPro" id="IPR006249">
    <property type="entry name" value="Aconitase/IRP2"/>
</dbReference>
<dbReference type="AlphaFoldDB" id="A0AA42BR52"/>
<dbReference type="InterPro" id="IPR000573">
    <property type="entry name" value="AconitaseA/IPMdHydase_ssu_swvl"/>
</dbReference>
<dbReference type="Proteomes" id="UP001156102">
    <property type="component" value="Unassembled WGS sequence"/>
</dbReference>
<keyword evidence="6" id="KW-0479">Metal-binding</keyword>
<dbReference type="Gene3D" id="6.10.190.10">
    <property type="match status" value="1"/>
</dbReference>
<keyword evidence="11" id="KW-0004">4Fe-4S</keyword>
<evidence type="ECO:0000256" key="3">
    <source>
        <dbReference type="ARBA" id="ARBA00007185"/>
    </source>
</evidence>
<evidence type="ECO:0000313" key="14">
    <source>
        <dbReference type="EMBL" id="MCP8969129.1"/>
    </source>
</evidence>
<evidence type="ECO:0000256" key="9">
    <source>
        <dbReference type="ARBA" id="ARBA00023239"/>
    </source>
</evidence>
<feature type="domain" description="Aconitase/3-isopropylmalate dehydratase large subunit alpha/beta/alpha" evidence="12">
    <location>
        <begin position="76"/>
        <end position="570"/>
    </location>
</feature>
<accession>A0AA42BR52</accession>
<evidence type="ECO:0000256" key="7">
    <source>
        <dbReference type="ARBA" id="ARBA00023004"/>
    </source>
</evidence>
<dbReference type="SUPFAM" id="SSF53732">
    <property type="entry name" value="Aconitase iron-sulfur domain"/>
    <property type="match status" value="1"/>
</dbReference>
<dbReference type="PROSITE" id="PS01244">
    <property type="entry name" value="ACONITASE_2"/>
    <property type="match status" value="1"/>
</dbReference>
<sequence>MVKHDPFHALTTFSASGKTYQYYRLKALEEAGIGNVSKLPYSIKVLLESVLRQVDGRVITEEHVENLAKWGTDEVKDVDVPFKPSRVILQDFTGVPAVVDLASLRKAMADLGGDPDKINPEITVDLVIDHSVQVDKAGTPDALQFNMDLEFQRNEERYKFLSWAQKSFDNYRAVPPATGIVHQVNLEYLAPVVHVQDNGNGELLAYPDTLVGTDSHTTMINGIGVLGWGVGGIEAEAGMLGQPSYFPVPEVIGVKLTGVLPSGVMATDVALKVTQVLRQKGVVNKFVEFFGPGLASMPLADRATISNMAPEYGATCGFFPIDDISLNYLRLTGRSEEQVRLVEEYCKANGLFYTADADPVYTELVEIDLATIEPSLSGPKRPQDLILLSDMQQSFRKAVTAPVGNQGFGFTEQEFDKTVTASLNGKEVTMKTGAVSIAAITSCTNTSNPYVLVGAGLVAKKAVEKGLTVPGYVKTSLAPGSKVVTEYLNKSGLQDYLDQLGFNTVGYGCTTCIGNSGPLDLELEKVIAENDLLVTSVLSGNRNFEGRIHPLVKANYLASPPLVVAYAIAGTVDVDLRNDSLGKDKDGNDVFFADIWPTADEIDAVVKAVVTSEVFAKEYERVFDSNERWNEIQTSNDALYTWDETSTYIQNPPFFEGLSAEPGEVQTLTGLRVVGKFGDSVTTDHISPAGSIGKNTPAGRYLLENGVDYVDFNSYGSRRGNHEVMMRGTFANIRIKNQIAPGTEGGYTTYWPTGEVTSIYDAAMKYKQDGTGLLVIAGNDYGMGSSRDWAAKGTNLLGIKTVIAQSFERIHRSNLVLMGVLPLQFKEGEGAEALGLTGDETFTVHVDENVKPRDLVKVTAVAVDGSVKEFEVVARFDSEVEIDYYRHGGILQMVLRDKLKESKVAN</sequence>
<dbReference type="GO" id="GO:0019679">
    <property type="term" value="P:propionate metabolic process, methylcitrate cycle"/>
    <property type="evidence" value="ECO:0007669"/>
    <property type="project" value="UniProtKB-ARBA"/>
</dbReference>
<dbReference type="InterPro" id="IPR001030">
    <property type="entry name" value="Acoase/IPM_deHydtase_lsu_aba"/>
</dbReference>
<keyword evidence="9 11" id="KW-0456">Lyase</keyword>
<dbReference type="PRINTS" id="PR00415">
    <property type="entry name" value="ACONITASE"/>
</dbReference>
<keyword evidence="15" id="KW-1185">Reference proteome</keyword>
<evidence type="ECO:0000256" key="8">
    <source>
        <dbReference type="ARBA" id="ARBA00023014"/>
    </source>
</evidence>
<dbReference type="GO" id="GO:0046872">
    <property type="term" value="F:metal ion binding"/>
    <property type="evidence" value="ECO:0007669"/>
    <property type="project" value="UniProtKB-KW"/>
</dbReference>
<dbReference type="NCBIfam" id="TIGR01341">
    <property type="entry name" value="aconitase_1"/>
    <property type="match status" value="1"/>
</dbReference>
<comment type="function">
    <text evidence="11">Catalyzes the isomerization of citrate to isocitrate via cis-aconitate.</text>
</comment>
<dbReference type="InterPro" id="IPR044137">
    <property type="entry name" value="AcnA_IRP_Swivel"/>
</dbReference>
<evidence type="ECO:0000256" key="2">
    <source>
        <dbReference type="ARBA" id="ARBA00004717"/>
    </source>
</evidence>
<dbReference type="InterPro" id="IPR036008">
    <property type="entry name" value="Aconitase_4Fe-4S_dom"/>
</dbReference>
<comment type="similarity">
    <text evidence="3 11">Belongs to the aconitase/IPM isomerase family.</text>
</comment>
<dbReference type="EC" id="4.2.1.3" evidence="11"/>
<proteinExistence type="inferred from homology"/>
<comment type="caution">
    <text evidence="14">The sequence shown here is derived from an EMBL/GenBank/DDBJ whole genome shotgun (WGS) entry which is preliminary data.</text>
</comment>
<dbReference type="Gene3D" id="3.30.499.10">
    <property type="entry name" value="Aconitase, domain 3"/>
    <property type="match status" value="2"/>
</dbReference>
<evidence type="ECO:0000259" key="12">
    <source>
        <dbReference type="Pfam" id="PF00330"/>
    </source>
</evidence>
<dbReference type="InterPro" id="IPR018136">
    <property type="entry name" value="Aconitase_4Fe-4S_BS"/>
</dbReference>
<evidence type="ECO:0000259" key="13">
    <source>
        <dbReference type="Pfam" id="PF00694"/>
    </source>
</evidence>
<dbReference type="FunFam" id="3.30.499.10:FF:000005">
    <property type="entry name" value="cytoplasmic aconitate hydratase"/>
    <property type="match status" value="1"/>
</dbReference>
<dbReference type="PANTHER" id="PTHR11670">
    <property type="entry name" value="ACONITASE/IRON-RESPONSIVE ELEMENT FAMILY MEMBER"/>
    <property type="match status" value="1"/>
</dbReference>
<protein>
    <recommendedName>
        <fullName evidence="11">Aconitate hydratase</fullName>
        <shortName evidence="11">Aconitase</shortName>
        <ecNumber evidence="11">4.2.1.3</ecNumber>
    </recommendedName>
</protein>